<evidence type="ECO:0000256" key="6">
    <source>
        <dbReference type="ARBA" id="ARBA00022723"/>
    </source>
</evidence>
<organism evidence="12 13">
    <name type="scientific">Erysiphe pulchra</name>
    <dbReference type="NCBI Taxonomy" id="225359"/>
    <lineage>
        <taxon>Eukaryota</taxon>
        <taxon>Fungi</taxon>
        <taxon>Dikarya</taxon>
        <taxon>Ascomycota</taxon>
        <taxon>Pezizomycotina</taxon>
        <taxon>Leotiomycetes</taxon>
        <taxon>Erysiphales</taxon>
        <taxon>Erysiphaceae</taxon>
        <taxon>Erysiphe</taxon>
    </lineage>
</organism>
<dbReference type="InterPro" id="IPR004469">
    <property type="entry name" value="PSP"/>
</dbReference>
<evidence type="ECO:0000256" key="3">
    <source>
        <dbReference type="ARBA" id="ARBA00009184"/>
    </source>
</evidence>
<proteinExistence type="inferred from homology"/>
<comment type="similarity">
    <text evidence="3">Belongs to the HAD-like hydrolase superfamily. SerB family.</text>
</comment>
<evidence type="ECO:0000256" key="5">
    <source>
        <dbReference type="ARBA" id="ARBA00022605"/>
    </source>
</evidence>
<keyword evidence="8" id="KW-0460">Magnesium</keyword>
<feature type="active site" description="Nucleophile" evidence="11">
    <location>
        <position position="230"/>
    </location>
</feature>
<dbReference type="GO" id="GO:0006564">
    <property type="term" value="P:L-serine biosynthetic process"/>
    <property type="evidence" value="ECO:0007669"/>
    <property type="project" value="UniProtKB-KW"/>
</dbReference>
<dbReference type="GO" id="GO:0036424">
    <property type="term" value="F:L-phosphoserine phosphatase activity"/>
    <property type="evidence" value="ECO:0007669"/>
    <property type="project" value="InterPro"/>
</dbReference>
<dbReference type="UniPathway" id="UPA00135">
    <property type="reaction ID" value="UER00198"/>
</dbReference>
<keyword evidence="6" id="KW-0479">Metal-binding</keyword>
<evidence type="ECO:0000256" key="10">
    <source>
        <dbReference type="ARBA" id="ARBA00031693"/>
    </source>
</evidence>
<evidence type="ECO:0000256" key="9">
    <source>
        <dbReference type="ARBA" id="ARBA00023299"/>
    </source>
</evidence>
<evidence type="ECO:0000256" key="4">
    <source>
        <dbReference type="ARBA" id="ARBA00012640"/>
    </source>
</evidence>
<reference evidence="12 13" key="1">
    <citation type="submission" date="2017-10" db="EMBL/GenBank/DDBJ databases">
        <title>Development of genomic resources for the powdery mildew, Erysiphe pulchra.</title>
        <authorList>
            <person name="Wadl P.A."/>
            <person name="Mack B.M."/>
            <person name="Moore G."/>
            <person name="Beltz S.B."/>
        </authorList>
    </citation>
    <scope>NUCLEOTIDE SEQUENCE [LARGE SCALE GENOMIC DNA]</scope>
    <source>
        <strain evidence="12">Cflorida</strain>
    </source>
</reference>
<dbReference type="GO" id="GO:0005737">
    <property type="term" value="C:cytoplasm"/>
    <property type="evidence" value="ECO:0007669"/>
    <property type="project" value="TreeGrafter"/>
</dbReference>
<dbReference type="NCBIfam" id="TIGR01488">
    <property type="entry name" value="HAD-SF-IB"/>
    <property type="match status" value="1"/>
</dbReference>
<evidence type="ECO:0000256" key="1">
    <source>
        <dbReference type="ARBA" id="ARBA00001946"/>
    </source>
</evidence>
<comment type="cofactor">
    <cofactor evidence="1">
        <name>Mg(2+)</name>
        <dbReference type="ChEBI" id="CHEBI:18420"/>
    </cofactor>
</comment>
<dbReference type="SUPFAM" id="SSF56784">
    <property type="entry name" value="HAD-like"/>
    <property type="match status" value="1"/>
</dbReference>
<evidence type="ECO:0000313" key="13">
    <source>
        <dbReference type="Proteomes" id="UP000237438"/>
    </source>
</evidence>
<dbReference type="STRING" id="225359.A0A2S4PLD5"/>
<protein>
    <recommendedName>
        <fullName evidence="4">phosphoserine phosphatase</fullName>
        <ecNumber evidence="4">3.1.3.3</ecNumber>
    </recommendedName>
    <alternativeName>
        <fullName evidence="10">O-phosphoserine phosphohydrolase</fullName>
    </alternativeName>
</protein>
<keyword evidence="13" id="KW-1185">Reference proteome</keyword>
<dbReference type="Proteomes" id="UP000237438">
    <property type="component" value="Unassembled WGS sequence"/>
</dbReference>
<dbReference type="SFLD" id="SFLDG01136">
    <property type="entry name" value="C1.6:_Phosphoserine_Phosphatas"/>
    <property type="match status" value="1"/>
</dbReference>
<evidence type="ECO:0000256" key="11">
    <source>
        <dbReference type="PIRSR" id="PIRSR604469-1"/>
    </source>
</evidence>
<dbReference type="OrthoDB" id="27226at2759"/>
<dbReference type="Gene3D" id="3.40.50.1000">
    <property type="entry name" value="HAD superfamily/HAD-like"/>
    <property type="match status" value="1"/>
</dbReference>
<comment type="caution">
    <text evidence="12">The sequence shown here is derived from an EMBL/GenBank/DDBJ whole genome shotgun (WGS) entry which is preliminary data.</text>
</comment>
<dbReference type="GO" id="GO:0000287">
    <property type="term" value="F:magnesium ion binding"/>
    <property type="evidence" value="ECO:0007669"/>
    <property type="project" value="TreeGrafter"/>
</dbReference>
<keyword evidence="7" id="KW-0378">Hydrolase</keyword>
<dbReference type="PANTHER" id="PTHR43344">
    <property type="entry name" value="PHOSPHOSERINE PHOSPHATASE"/>
    <property type="match status" value="1"/>
</dbReference>
<accession>A0A2S4PLD5</accession>
<dbReference type="SFLD" id="SFLDG01137">
    <property type="entry name" value="C1.6.1:_Phosphoserine_Phosphat"/>
    <property type="match status" value="1"/>
</dbReference>
<dbReference type="SFLD" id="SFLDS00003">
    <property type="entry name" value="Haloacid_Dehalogenase"/>
    <property type="match status" value="1"/>
</dbReference>
<comment type="pathway">
    <text evidence="2">Amino-acid biosynthesis; L-serine biosynthesis; L-serine from 3-phospho-D-glycerate: step 3/3.</text>
</comment>
<evidence type="ECO:0000256" key="8">
    <source>
        <dbReference type="ARBA" id="ARBA00022842"/>
    </source>
</evidence>
<keyword evidence="9" id="KW-0718">Serine biosynthesis</keyword>
<dbReference type="AlphaFoldDB" id="A0A2S4PLD5"/>
<dbReference type="NCBIfam" id="TIGR00338">
    <property type="entry name" value="serB"/>
    <property type="match status" value="1"/>
</dbReference>
<dbReference type="InterPro" id="IPR050582">
    <property type="entry name" value="HAD-like_SerB"/>
</dbReference>
<dbReference type="FunFam" id="3.40.50.1000:FF:000143">
    <property type="entry name" value="Phosphoserine phosphatase serb"/>
    <property type="match status" value="1"/>
</dbReference>
<dbReference type="CDD" id="cd07500">
    <property type="entry name" value="HAD_PSP"/>
    <property type="match status" value="1"/>
</dbReference>
<dbReference type="InterPro" id="IPR023214">
    <property type="entry name" value="HAD_sf"/>
</dbReference>
<dbReference type="PANTHER" id="PTHR43344:SF2">
    <property type="entry name" value="PHOSPHOSERINE PHOSPHATASE"/>
    <property type="match status" value="1"/>
</dbReference>
<dbReference type="EC" id="3.1.3.3" evidence="4"/>
<dbReference type="EMBL" id="PEDP01002207">
    <property type="protein sequence ID" value="POS82834.1"/>
    <property type="molecule type" value="Genomic_DNA"/>
</dbReference>
<dbReference type="InterPro" id="IPR036412">
    <property type="entry name" value="HAD-like_sf"/>
</dbReference>
<keyword evidence="5" id="KW-0028">Amino-acid biosynthesis</keyword>
<evidence type="ECO:0000256" key="2">
    <source>
        <dbReference type="ARBA" id="ARBA00005135"/>
    </source>
</evidence>
<sequence length="441" mass="48414">MFTSHSSIEIASRISPLLCDSYKQNESNDSMINDMSKPNPKTADIVLDKLQSFSTTYVKSDLSSDRLIATLMYRTKTSYSSQLSCDTNQSLPPASNSCATPSPILPVSTVSELQSLSSVSSAPALGFSSNASWGPGISYLCINTFQNLVSSLLLNKGSPTLTFCQKFLDKPKDPLIVELISSKFLNHKIQNLSNLSTHELIQKFEADWNVDIIFQVDTVFRRYPRLVCFDMDSTLIQEELIDLIAASIGVEAEVSALTERAMNGELDFLESLKMRVKLLEGIEEDIFIKLRSSITPTRGVKELVRALKRIGVRTAVFSGGFLSTASWLAEELGLDYAHANILSVSNGRLTGELEGDIVNAERKRTLLCEVAKKENIELSQTIAVGDGANDLLMLGAAGLGVAWNAKPFVQRQVQAKLNRESLLDLLYVFGFTAEEISSLVS</sequence>
<feature type="active site" description="Proton donor" evidence="11">
    <location>
        <position position="232"/>
    </location>
</feature>
<dbReference type="SFLD" id="SFLDF00029">
    <property type="entry name" value="phosphoserine_phosphatase"/>
    <property type="match status" value="1"/>
</dbReference>
<dbReference type="Pfam" id="PF00702">
    <property type="entry name" value="Hydrolase"/>
    <property type="match status" value="1"/>
</dbReference>
<name>A0A2S4PLD5_9PEZI</name>
<evidence type="ECO:0000256" key="7">
    <source>
        <dbReference type="ARBA" id="ARBA00022801"/>
    </source>
</evidence>
<evidence type="ECO:0000313" key="12">
    <source>
        <dbReference type="EMBL" id="POS82834.1"/>
    </source>
</evidence>
<gene>
    <name evidence="12" type="ORF">EPUL_006550</name>
</gene>